<dbReference type="GO" id="GO:0009882">
    <property type="term" value="F:blue light photoreceptor activity"/>
    <property type="evidence" value="ECO:0007669"/>
    <property type="project" value="InterPro"/>
</dbReference>
<proteinExistence type="predicted"/>
<dbReference type="RefSeq" id="WP_133606679.1">
    <property type="nucleotide sequence ID" value="NZ_SNXW01000002.1"/>
</dbReference>
<dbReference type="InterPro" id="IPR007024">
    <property type="entry name" value="BLUF_domain"/>
</dbReference>
<dbReference type="SUPFAM" id="SSF54975">
    <property type="entry name" value="Acylphosphatase/BLUF domain-like"/>
    <property type="match status" value="1"/>
</dbReference>
<keyword evidence="3" id="KW-1185">Reference proteome</keyword>
<evidence type="ECO:0000313" key="3">
    <source>
        <dbReference type="Proteomes" id="UP000294593"/>
    </source>
</evidence>
<protein>
    <submittedName>
        <fullName evidence="2">FAD-dependent sensor of blue light</fullName>
    </submittedName>
</protein>
<dbReference type="Proteomes" id="UP000294593">
    <property type="component" value="Unassembled WGS sequence"/>
</dbReference>
<accession>A0A4R6RH10</accession>
<dbReference type="OrthoDB" id="557705at2"/>
<reference evidence="2 3" key="1">
    <citation type="submission" date="2019-03" db="EMBL/GenBank/DDBJ databases">
        <title>Genomic Encyclopedia of Type Strains, Phase IV (KMG-IV): sequencing the most valuable type-strain genomes for metagenomic binning, comparative biology and taxonomic classification.</title>
        <authorList>
            <person name="Goeker M."/>
        </authorList>
    </citation>
    <scope>NUCLEOTIDE SEQUENCE [LARGE SCALE GENOMIC DNA]</scope>
    <source>
        <strain evidence="2 3">DSM 11901</strain>
    </source>
</reference>
<gene>
    <name evidence="2" type="ORF">EV672_102100</name>
</gene>
<dbReference type="SMART" id="SM01034">
    <property type="entry name" value="BLUF"/>
    <property type="match status" value="1"/>
</dbReference>
<dbReference type="Gene3D" id="3.30.70.100">
    <property type="match status" value="1"/>
</dbReference>
<evidence type="ECO:0000259" key="1">
    <source>
        <dbReference type="PROSITE" id="PS50925"/>
    </source>
</evidence>
<sequence>MLVRLLYASRAVESLSAEVIEDILASSRKGNPACGITGLLCHSGDIFMQVLEGGRDAVGALYNRIARDPRHRDVIVLHYEEITERRFAGWTMGQVNLSRVNPSILLKYSERPVLDPYAVSGQVSMALLEELIATASILSRPC</sequence>
<dbReference type="InterPro" id="IPR036046">
    <property type="entry name" value="Acylphosphatase-like_dom_sf"/>
</dbReference>
<dbReference type="AlphaFoldDB" id="A0A4R6RH10"/>
<evidence type="ECO:0000313" key="2">
    <source>
        <dbReference type="EMBL" id="TDP85751.1"/>
    </source>
</evidence>
<feature type="domain" description="BLUF" evidence="1">
    <location>
        <begin position="2"/>
        <end position="93"/>
    </location>
</feature>
<name>A0A4R6RH10_9BURK</name>
<comment type="caution">
    <text evidence="2">The sequence shown here is derived from an EMBL/GenBank/DDBJ whole genome shotgun (WGS) entry which is preliminary data.</text>
</comment>
<dbReference type="EMBL" id="SNXW01000002">
    <property type="protein sequence ID" value="TDP85751.1"/>
    <property type="molecule type" value="Genomic_DNA"/>
</dbReference>
<organism evidence="2 3">
    <name type="scientific">Aquabacterium commune</name>
    <dbReference type="NCBI Taxonomy" id="70586"/>
    <lineage>
        <taxon>Bacteria</taxon>
        <taxon>Pseudomonadati</taxon>
        <taxon>Pseudomonadota</taxon>
        <taxon>Betaproteobacteria</taxon>
        <taxon>Burkholderiales</taxon>
        <taxon>Aquabacterium</taxon>
    </lineage>
</organism>
<dbReference type="GO" id="GO:0071949">
    <property type="term" value="F:FAD binding"/>
    <property type="evidence" value="ECO:0007669"/>
    <property type="project" value="InterPro"/>
</dbReference>
<dbReference type="Pfam" id="PF04940">
    <property type="entry name" value="BLUF"/>
    <property type="match status" value="1"/>
</dbReference>
<dbReference type="PROSITE" id="PS50925">
    <property type="entry name" value="BLUF"/>
    <property type="match status" value="1"/>
</dbReference>